<feature type="chain" id="PRO_5006872607" evidence="1">
    <location>
        <begin position="19"/>
        <end position="104"/>
    </location>
</feature>
<proteinExistence type="predicted"/>
<gene>
    <name evidence="2" type="ORF">T4E_11430</name>
</gene>
<dbReference type="AlphaFoldDB" id="A0A0V0XMM1"/>
<feature type="signal peptide" evidence="1">
    <location>
        <begin position="1"/>
        <end position="18"/>
    </location>
</feature>
<keyword evidence="1" id="KW-0732">Signal</keyword>
<evidence type="ECO:0000256" key="1">
    <source>
        <dbReference type="SAM" id="SignalP"/>
    </source>
</evidence>
<dbReference type="EMBL" id="JYDU01000208">
    <property type="protein sequence ID" value="KRX89165.1"/>
    <property type="molecule type" value="Genomic_DNA"/>
</dbReference>
<dbReference type="Proteomes" id="UP000054815">
    <property type="component" value="Unassembled WGS sequence"/>
</dbReference>
<evidence type="ECO:0000313" key="2">
    <source>
        <dbReference type="EMBL" id="KRX89165.1"/>
    </source>
</evidence>
<organism evidence="2 3">
    <name type="scientific">Trichinella pseudospiralis</name>
    <name type="common">Parasitic roundworm</name>
    <dbReference type="NCBI Taxonomy" id="6337"/>
    <lineage>
        <taxon>Eukaryota</taxon>
        <taxon>Metazoa</taxon>
        <taxon>Ecdysozoa</taxon>
        <taxon>Nematoda</taxon>
        <taxon>Enoplea</taxon>
        <taxon>Dorylaimia</taxon>
        <taxon>Trichinellida</taxon>
        <taxon>Trichinellidae</taxon>
        <taxon>Trichinella</taxon>
    </lineage>
</organism>
<name>A0A0V0XMM1_TRIPS</name>
<evidence type="ECO:0000313" key="3">
    <source>
        <dbReference type="Proteomes" id="UP000054815"/>
    </source>
</evidence>
<accession>A0A0V0XMM1</accession>
<protein>
    <submittedName>
        <fullName evidence="2">Uncharacterized protein</fullName>
    </submittedName>
</protein>
<comment type="caution">
    <text evidence="2">The sequence shown here is derived from an EMBL/GenBank/DDBJ whole genome shotgun (WGS) entry which is preliminary data.</text>
</comment>
<reference evidence="2 3" key="1">
    <citation type="submission" date="2015-01" db="EMBL/GenBank/DDBJ databases">
        <title>Evolution of Trichinella species and genotypes.</title>
        <authorList>
            <person name="Korhonen P.K."/>
            <person name="Edoardo P."/>
            <person name="Giuseppe L.R."/>
            <person name="Gasser R.B."/>
        </authorList>
    </citation>
    <scope>NUCLEOTIDE SEQUENCE [LARGE SCALE GENOMIC DNA]</scope>
    <source>
        <strain evidence="2">ISS141</strain>
    </source>
</reference>
<sequence length="104" mass="11297">MHMMVNGLKFVLWQLSASIPETAVQSLLCAAHGEEKRLGLESYDLPKSLVDLAKTEEEIENSLACFICAERVPDVDRAAEDLKIFLVAIIAECKGLCTVGCGEG</sequence>